<keyword evidence="2" id="KW-0378">Hydrolase</keyword>
<dbReference type="InterPro" id="IPR050583">
    <property type="entry name" value="Mycobacterial_A85_antigen"/>
</dbReference>
<evidence type="ECO:0000313" key="3">
    <source>
        <dbReference type="Proteomes" id="UP000460416"/>
    </source>
</evidence>
<gene>
    <name evidence="2" type="ORF">FLP08_01435</name>
</gene>
<feature type="chain" id="PRO_5029684405" evidence="1">
    <location>
        <begin position="19"/>
        <end position="270"/>
    </location>
</feature>
<dbReference type="EMBL" id="VJVW01000001">
    <property type="protein sequence ID" value="MUP41228.1"/>
    <property type="molecule type" value="Genomic_DNA"/>
</dbReference>
<dbReference type="GO" id="GO:0016787">
    <property type="term" value="F:hydrolase activity"/>
    <property type="evidence" value="ECO:0007669"/>
    <property type="project" value="UniProtKB-KW"/>
</dbReference>
<comment type="caution">
    <text evidence="2">The sequence shown here is derived from an EMBL/GenBank/DDBJ whole genome shotgun (WGS) entry which is preliminary data.</text>
</comment>
<proteinExistence type="predicted"/>
<keyword evidence="3" id="KW-1185">Reference proteome</keyword>
<evidence type="ECO:0000256" key="1">
    <source>
        <dbReference type="SAM" id="SignalP"/>
    </source>
</evidence>
<protein>
    <submittedName>
        <fullName evidence="2">Alpha/beta hydrolase</fullName>
    </submittedName>
</protein>
<dbReference type="OrthoDB" id="9784036at2"/>
<reference evidence="2 3" key="1">
    <citation type="submission" date="2019-07" db="EMBL/GenBank/DDBJ databases">
        <title>Gramella aestuarii sp. nov., isolated from a tidal flat, and emended description of Gramella echinicola.</title>
        <authorList>
            <person name="Liu L."/>
        </authorList>
    </citation>
    <scope>NUCLEOTIDE SEQUENCE [LARGE SCALE GENOMIC DNA]</scope>
    <source>
        <strain evidence="2 3">BS12</strain>
    </source>
</reference>
<dbReference type="InterPro" id="IPR029058">
    <property type="entry name" value="AB_hydrolase_fold"/>
</dbReference>
<sequence length="270" mass="31088">MYRIFTLLAFLISIHSLAQSTASEQVSSFEIEAPQMDTIKKIWIYLPENYQSSGRDYPVIYMHDAQNLFDRKASYAGEWKVDESLDSIGKPRSIIVGIEHGGNKRIEELTPYPHEKYGGGKADAYLEFITKTLKPHIDRSFRTKPGFENTGIFGSSLGGLVSFYAALQYPEIFGMVGVYSPSFWINEEIYDFAQKAELNPEIRFYFLVGTEESEEMLPDLEKMIDLLTEKGLKTENFKTRFVEGGKHNEALWSKTFAETYLWLMQNRFVK</sequence>
<name>A0A7M3SX97_9FLAO</name>
<evidence type="ECO:0000313" key="2">
    <source>
        <dbReference type="EMBL" id="MUP41228.1"/>
    </source>
</evidence>
<feature type="signal peptide" evidence="1">
    <location>
        <begin position="1"/>
        <end position="18"/>
    </location>
</feature>
<keyword evidence="1" id="KW-0732">Signal</keyword>
<dbReference type="PANTHER" id="PTHR48098">
    <property type="entry name" value="ENTEROCHELIN ESTERASE-RELATED"/>
    <property type="match status" value="1"/>
</dbReference>
<accession>A0A7M3SX97</accession>
<dbReference type="Pfam" id="PF00756">
    <property type="entry name" value="Esterase"/>
    <property type="match status" value="1"/>
</dbReference>
<dbReference type="SUPFAM" id="SSF53474">
    <property type="entry name" value="alpha/beta-Hydrolases"/>
    <property type="match status" value="1"/>
</dbReference>
<dbReference type="InterPro" id="IPR000801">
    <property type="entry name" value="Esterase-like"/>
</dbReference>
<dbReference type="PANTHER" id="PTHR48098:SF6">
    <property type="entry name" value="FERRI-BACILLIBACTIN ESTERASE BESA"/>
    <property type="match status" value="1"/>
</dbReference>
<dbReference type="AlphaFoldDB" id="A0A7M3SX97"/>
<dbReference type="Gene3D" id="3.40.50.1820">
    <property type="entry name" value="alpha/beta hydrolase"/>
    <property type="match status" value="1"/>
</dbReference>
<organism evidence="2 3">
    <name type="scientific">Christiangramia aestuarii</name>
    <dbReference type="NCBI Taxonomy" id="1028746"/>
    <lineage>
        <taxon>Bacteria</taxon>
        <taxon>Pseudomonadati</taxon>
        <taxon>Bacteroidota</taxon>
        <taxon>Flavobacteriia</taxon>
        <taxon>Flavobacteriales</taxon>
        <taxon>Flavobacteriaceae</taxon>
        <taxon>Christiangramia</taxon>
    </lineage>
</organism>
<dbReference type="Proteomes" id="UP000460416">
    <property type="component" value="Unassembled WGS sequence"/>
</dbReference>
<dbReference type="RefSeq" id="WP_156273304.1">
    <property type="nucleotide sequence ID" value="NZ_BAABGI010000002.1"/>
</dbReference>